<evidence type="ECO:0000313" key="1">
    <source>
        <dbReference type="EMBL" id="MPC47123.1"/>
    </source>
</evidence>
<name>A0A5B7FPW8_PORTR</name>
<protein>
    <submittedName>
        <fullName evidence="1">Uncharacterized protein</fullName>
    </submittedName>
</protein>
<dbReference type="EMBL" id="VSRR010007564">
    <property type="protein sequence ID" value="MPC47123.1"/>
    <property type="molecule type" value="Genomic_DNA"/>
</dbReference>
<keyword evidence="2" id="KW-1185">Reference proteome</keyword>
<proteinExistence type="predicted"/>
<comment type="caution">
    <text evidence="1">The sequence shown here is derived from an EMBL/GenBank/DDBJ whole genome shotgun (WGS) entry which is preliminary data.</text>
</comment>
<gene>
    <name evidence="1" type="ORF">E2C01_040857</name>
</gene>
<accession>A0A5B7FPW8</accession>
<dbReference type="Proteomes" id="UP000324222">
    <property type="component" value="Unassembled WGS sequence"/>
</dbReference>
<reference evidence="1 2" key="1">
    <citation type="submission" date="2019-05" db="EMBL/GenBank/DDBJ databases">
        <title>Another draft genome of Portunus trituberculatus and its Hox gene families provides insights of decapod evolution.</title>
        <authorList>
            <person name="Jeong J.-H."/>
            <person name="Song I."/>
            <person name="Kim S."/>
            <person name="Choi T."/>
            <person name="Kim D."/>
            <person name="Ryu S."/>
            <person name="Kim W."/>
        </authorList>
    </citation>
    <scope>NUCLEOTIDE SEQUENCE [LARGE SCALE GENOMIC DNA]</scope>
    <source>
        <tissue evidence="1">Muscle</tissue>
    </source>
</reference>
<evidence type="ECO:0000313" key="2">
    <source>
        <dbReference type="Proteomes" id="UP000324222"/>
    </source>
</evidence>
<sequence>MARKIACPAILESLRAVWEASVPKFCIRCEHSYWKYTEAISSHAASRFVRRVNHQSIDHIRVFITQEGGVRQREAATPAIRRQGPSLLTITHTVKQDVFDR</sequence>
<organism evidence="1 2">
    <name type="scientific">Portunus trituberculatus</name>
    <name type="common">Swimming crab</name>
    <name type="synonym">Neptunus trituberculatus</name>
    <dbReference type="NCBI Taxonomy" id="210409"/>
    <lineage>
        <taxon>Eukaryota</taxon>
        <taxon>Metazoa</taxon>
        <taxon>Ecdysozoa</taxon>
        <taxon>Arthropoda</taxon>
        <taxon>Crustacea</taxon>
        <taxon>Multicrustacea</taxon>
        <taxon>Malacostraca</taxon>
        <taxon>Eumalacostraca</taxon>
        <taxon>Eucarida</taxon>
        <taxon>Decapoda</taxon>
        <taxon>Pleocyemata</taxon>
        <taxon>Brachyura</taxon>
        <taxon>Eubrachyura</taxon>
        <taxon>Portunoidea</taxon>
        <taxon>Portunidae</taxon>
        <taxon>Portuninae</taxon>
        <taxon>Portunus</taxon>
    </lineage>
</organism>
<dbReference type="AlphaFoldDB" id="A0A5B7FPW8"/>